<accession>A0A4Q7ENT4</accession>
<evidence type="ECO:0000313" key="3">
    <source>
        <dbReference type="EMBL" id="RZM85252.1"/>
    </source>
</evidence>
<feature type="compositionally biased region" description="Polar residues" evidence="1">
    <location>
        <begin position="75"/>
        <end position="84"/>
    </location>
</feature>
<comment type="caution">
    <text evidence="3">The sequence shown here is derived from an EMBL/GenBank/DDBJ whole genome shotgun (WGS) entry which is preliminary data.</text>
</comment>
<feature type="chain" id="PRO_5020228721" description="Lipoprotein" evidence="2">
    <location>
        <begin position="18"/>
        <end position="84"/>
    </location>
</feature>
<feature type="region of interest" description="Disordered" evidence="1">
    <location>
        <begin position="54"/>
        <end position="84"/>
    </location>
</feature>
<dbReference type="EMBL" id="PPUZ01000002">
    <property type="protein sequence ID" value="RZM85252.1"/>
    <property type="molecule type" value="Genomic_DNA"/>
</dbReference>
<evidence type="ECO:0000313" key="4">
    <source>
        <dbReference type="Proteomes" id="UP000292345"/>
    </source>
</evidence>
<evidence type="ECO:0000256" key="2">
    <source>
        <dbReference type="SAM" id="SignalP"/>
    </source>
</evidence>
<name>A0A4Q7ENT4_9GAMM</name>
<evidence type="ECO:0000256" key="1">
    <source>
        <dbReference type="SAM" id="MobiDB-lite"/>
    </source>
</evidence>
<gene>
    <name evidence="3" type="ORF">C3B51_00970</name>
</gene>
<feature type="compositionally biased region" description="Basic and acidic residues" evidence="1">
    <location>
        <begin position="58"/>
        <end position="72"/>
    </location>
</feature>
<protein>
    <recommendedName>
        <fullName evidence="5">Lipoprotein</fullName>
    </recommendedName>
</protein>
<dbReference type="Proteomes" id="UP000292345">
    <property type="component" value="Unassembled WGS sequence"/>
</dbReference>
<dbReference type="PROSITE" id="PS51257">
    <property type="entry name" value="PROKAR_LIPOPROTEIN"/>
    <property type="match status" value="1"/>
</dbReference>
<sequence>MKIKALLFLASSALLLAGCNSTNNTSDDGSQAKSGYRCKQVRALGSNIPKTYCSNAQQRKEAREAAQEEMRNRQTTTPTFNRGG</sequence>
<feature type="signal peptide" evidence="2">
    <location>
        <begin position="1"/>
        <end position="17"/>
    </location>
</feature>
<evidence type="ECO:0008006" key="5">
    <source>
        <dbReference type="Google" id="ProtNLM"/>
    </source>
</evidence>
<dbReference type="AlphaFoldDB" id="A0A4Q7ENT4"/>
<dbReference type="RefSeq" id="WP_130243867.1">
    <property type="nucleotide sequence ID" value="NZ_PPUZ01000002.1"/>
</dbReference>
<proteinExistence type="predicted"/>
<organism evidence="3 4">
    <name type="scientific">Pseudoalteromonas rubra</name>
    <dbReference type="NCBI Taxonomy" id="43658"/>
    <lineage>
        <taxon>Bacteria</taxon>
        <taxon>Pseudomonadati</taxon>
        <taxon>Pseudomonadota</taxon>
        <taxon>Gammaproteobacteria</taxon>
        <taxon>Alteromonadales</taxon>
        <taxon>Pseudoalteromonadaceae</taxon>
        <taxon>Pseudoalteromonas</taxon>
    </lineage>
</organism>
<reference evidence="3 4" key="1">
    <citation type="submission" date="2018-01" db="EMBL/GenBank/DDBJ databases">
        <title>Co-occurrence of chitin degradation, pigmentation and bioactivity in marine Pseudoalteromonas.</title>
        <authorList>
            <person name="Paulsen S."/>
            <person name="Gram L."/>
            <person name="Machado H."/>
        </authorList>
    </citation>
    <scope>NUCLEOTIDE SEQUENCE [LARGE SCALE GENOMIC DNA]</scope>
    <source>
        <strain evidence="3 4">S1946</strain>
    </source>
</reference>
<keyword evidence="2" id="KW-0732">Signal</keyword>